<dbReference type="Gene3D" id="3.90.190.10">
    <property type="entry name" value="Protein tyrosine phosphatase superfamily"/>
    <property type="match status" value="1"/>
</dbReference>
<dbReference type="GO" id="GO:0043235">
    <property type="term" value="C:receptor complex"/>
    <property type="evidence" value="ECO:0007669"/>
    <property type="project" value="TreeGrafter"/>
</dbReference>
<feature type="domain" description="Tyrosine-protein phosphatase" evidence="22">
    <location>
        <begin position="349"/>
        <end position="642"/>
    </location>
</feature>
<evidence type="ECO:0000256" key="15">
    <source>
        <dbReference type="ARBA" id="ARBA00023273"/>
    </source>
</evidence>
<organism evidence="25 26">
    <name type="scientific">Camelus dromedarius</name>
    <name type="common">Dromedary</name>
    <name type="synonym">Arabian camel</name>
    <dbReference type="NCBI Taxonomy" id="9838"/>
    <lineage>
        <taxon>Eukaryota</taxon>
        <taxon>Metazoa</taxon>
        <taxon>Chordata</taxon>
        <taxon>Craniata</taxon>
        <taxon>Vertebrata</taxon>
        <taxon>Euteleostomi</taxon>
        <taxon>Mammalia</taxon>
        <taxon>Eutheria</taxon>
        <taxon>Laurasiatheria</taxon>
        <taxon>Artiodactyla</taxon>
        <taxon>Tylopoda</taxon>
        <taxon>Camelidae</taxon>
        <taxon>Camelus</taxon>
    </lineage>
</organism>
<dbReference type="InterPro" id="IPR003595">
    <property type="entry name" value="Tyr_Pase_cat"/>
</dbReference>
<keyword evidence="4" id="KW-1003">Cell membrane</keyword>
<keyword evidence="7 21" id="KW-0812">Transmembrane</keyword>
<dbReference type="GO" id="GO:0016324">
    <property type="term" value="C:apical plasma membrane"/>
    <property type="evidence" value="ECO:0007669"/>
    <property type="project" value="UniProtKB-SubCell"/>
</dbReference>
<evidence type="ECO:0000256" key="18">
    <source>
        <dbReference type="ARBA" id="ARBA00064282"/>
    </source>
</evidence>
<keyword evidence="13" id="KW-1015">Disulfide bond</keyword>
<dbReference type="STRING" id="9838.ENSCDRP00005009237"/>
<evidence type="ECO:0000256" key="11">
    <source>
        <dbReference type="ARBA" id="ARBA00022989"/>
    </source>
</evidence>
<sequence>MRQELGAVEGTVLICSLLTVNPSSPFSASNPVVNLTVEAWTSSSITLRWEAPSGLDQQNYTYWVQWTGRDNKTESRNTTDTVFTAEGLDPGSSYEFSVWVEDGLTSSKKTLKATTELPYWVQWSGEGDAIETTRTASTRFTVEGLEPGTLYNFSVWAEKNGVNSSRVTLNAATAPNPIRNLSVETQTTSSITLRWEVPEGHDLQSYLLRFGGLRVILTWSCPPGGYEAFKVEVGRQQFSPDDPPVGRVVLVGTQAGSGLRSTVTTIWEEGRHVCLLTCRTESTVVIIGAIVGVLLFLILVGLLVFFLKKGCKKSDEKKTGHTDLICKDIRAEDFAEHVRKNEMDSGYGFAVEYQQLALEDHSQSQMMASAPENSIKNRYKNVLPYDWSRVPLTPLPGEPGSEYINASFMPGLWNSQEFIAAQGPLSQTVGDFWRLVWEQQSHTLVMLTNCVESGRVKCEHYWPLDSQPCTHGQLQVTLVGEEVMENWTVRDLKLWHMAERRALSVRQFHYVTWPDHSVPHSPDPMLAFWKMLRQWLDQNMEGGPPIVHCRGGGREEEEMEAEGEGAVMQAEKEDGGEEMGKIESAGVGRTGTLIALDVLLRQLECEGVVGPFSYMRKMRESRPLMVQTEAQYVFLHQCILRFLQQSSSAPAEKEATYENLIYENIAATEA</sequence>
<dbReference type="GO" id="GO:0004725">
    <property type="term" value="F:protein tyrosine phosphatase activity"/>
    <property type="evidence" value="ECO:0007669"/>
    <property type="project" value="UniProtKB-EC"/>
</dbReference>
<keyword evidence="26" id="KW-1185">Reference proteome</keyword>
<comment type="subcellular location">
    <subcellularLocation>
        <location evidence="1">Apical cell membrane</location>
        <topology evidence="1">Single-pass type I membrane protein</topology>
    </subcellularLocation>
    <subcellularLocation>
        <location evidence="17">Cell projection</location>
        <location evidence="17">Microvillus membrane</location>
        <topology evidence="17">Single-pass type I membrane protein</topology>
    </subcellularLocation>
    <subcellularLocation>
        <location evidence="2">Cytoplasm</location>
    </subcellularLocation>
</comment>
<evidence type="ECO:0000256" key="1">
    <source>
        <dbReference type="ARBA" id="ARBA00004247"/>
    </source>
</evidence>
<evidence type="ECO:0000256" key="21">
    <source>
        <dbReference type="SAM" id="Phobius"/>
    </source>
</evidence>
<dbReference type="EC" id="3.1.3.48" evidence="3"/>
<keyword evidence="11 21" id="KW-1133">Transmembrane helix</keyword>
<evidence type="ECO:0000256" key="14">
    <source>
        <dbReference type="ARBA" id="ARBA00023180"/>
    </source>
</evidence>
<accession>A0A5N4DTL2</accession>
<comment type="catalytic activity">
    <reaction evidence="16">
        <text>O-phospho-L-tyrosyl-[protein] + H2O = L-tyrosyl-[protein] + phosphate</text>
        <dbReference type="Rhea" id="RHEA:10684"/>
        <dbReference type="Rhea" id="RHEA-COMP:10136"/>
        <dbReference type="Rhea" id="RHEA-COMP:20101"/>
        <dbReference type="ChEBI" id="CHEBI:15377"/>
        <dbReference type="ChEBI" id="CHEBI:43474"/>
        <dbReference type="ChEBI" id="CHEBI:46858"/>
        <dbReference type="ChEBI" id="CHEBI:61978"/>
        <dbReference type="EC" id="3.1.3.48"/>
    </reaction>
</comment>
<dbReference type="Gene3D" id="2.60.40.10">
    <property type="entry name" value="Immunoglobulins"/>
    <property type="match status" value="3"/>
</dbReference>
<evidence type="ECO:0000259" key="23">
    <source>
        <dbReference type="PROSITE" id="PS50056"/>
    </source>
</evidence>
<dbReference type="FunFam" id="3.90.190.10:FF:000009">
    <property type="entry name" value="Receptor-type tyrosine-protein phosphatase beta"/>
    <property type="match status" value="1"/>
</dbReference>
<protein>
    <recommendedName>
        <fullName evidence="19">Receptor-type tyrosine-protein phosphatase H</fullName>
        <ecNumber evidence="3">3.1.3.48</ecNumber>
    </recommendedName>
    <alternativeName>
        <fullName evidence="20">Stomach cancer-associated protein tyrosine phosphatase 1</fullName>
    </alternativeName>
</protein>
<dbReference type="InterPro" id="IPR036116">
    <property type="entry name" value="FN3_sf"/>
</dbReference>
<keyword evidence="5" id="KW-0963">Cytoplasm</keyword>
<dbReference type="PROSITE" id="PS50056">
    <property type="entry name" value="TYR_PHOSPHATASE_2"/>
    <property type="match status" value="1"/>
</dbReference>
<dbReference type="AlphaFoldDB" id="A0A5N4DTL2"/>
<evidence type="ECO:0000256" key="10">
    <source>
        <dbReference type="ARBA" id="ARBA00022912"/>
    </source>
</evidence>
<dbReference type="InterPro" id="IPR000387">
    <property type="entry name" value="Tyr_Pase_dom"/>
</dbReference>
<evidence type="ECO:0000256" key="4">
    <source>
        <dbReference type="ARBA" id="ARBA00022475"/>
    </source>
</evidence>
<keyword evidence="10" id="KW-0904">Protein phosphatase</keyword>
<dbReference type="InterPro" id="IPR003961">
    <property type="entry name" value="FN3_dom"/>
</dbReference>
<evidence type="ECO:0000256" key="7">
    <source>
        <dbReference type="ARBA" id="ARBA00022692"/>
    </source>
</evidence>
<dbReference type="SMART" id="SM00404">
    <property type="entry name" value="PTPc_motif"/>
    <property type="match status" value="1"/>
</dbReference>
<evidence type="ECO:0000256" key="13">
    <source>
        <dbReference type="ARBA" id="ARBA00023157"/>
    </source>
</evidence>
<evidence type="ECO:0000256" key="8">
    <source>
        <dbReference type="ARBA" id="ARBA00022729"/>
    </source>
</evidence>
<dbReference type="PANTHER" id="PTHR46957:SF10">
    <property type="entry name" value="PROTEIN TYROSINE PHOSPHATASE, RECEPTOR TYPE, H"/>
    <property type="match status" value="1"/>
</dbReference>
<dbReference type="InterPro" id="IPR029021">
    <property type="entry name" value="Prot-tyrosine_phosphatase-like"/>
</dbReference>
<evidence type="ECO:0000256" key="19">
    <source>
        <dbReference type="ARBA" id="ARBA00073597"/>
    </source>
</evidence>
<dbReference type="FunFam" id="2.60.40.10:FF:000374">
    <property type="entry name" value="Protein tyrosine phosphatase, receptor type, H"/>
    <property type="match status" value="1"/>
</dbReference>
<dbReference type="InterPro" id="IPR000242">
    <property type="entry name" value="PTP_cat"/>
</dbReference>
<dbReference type="PRINTS" id="PR00700">
    <property type="entry name" value="PRTYPHPHTASE"/>
</dbReference>
<name>A0A5N4DTL2_CAMDR</name>
<evidence type="ECO:0000256" key="16">
    <source>
        <dbReference type="ARBA" id="ARBA00051722"/>
    </source>
</evidence>
<keyword evidence="9" id="KW-0378">Hydrolase</keyword>
<dbReference type="InterPro" id="IPR050713">
    <property type="entry name" value="RTP_Phos/Ushers"/>
</dbReference>
<evidence type="ECO:0000313" key="26">
    <source>
        <dbReference type="Proteomes" id="UP000299084"/>
    </source>
</evidence>
<keyword evidence="8" id="KW-0732">Signal</keyword>
<comment type="subunit">
    <text evidence="18">Homodimer; disulfide-linked. Interacts with LCK. Interacts (phosphorylated form) with GRB2 (via SH2 domain). Interacts (phosphorylated form) with FYN (via SH2 domain). Interacts (via extracellular domain) with CEACAM20 (via extracellular domain); the interaction dephosphorylates CEACAM20.</text>
</comment>
<dbReference type="SUPFAM" id="SSF49265">
    <property type="entry name" value="Fibronectin type III"/>
    <property type="match status" value="2"/>
</dbReference>
<feature type="domain" description="Tyrosine specific protein phosphatases" evidence="23">
    <location>
        <begin position="584"/>
        <end position="633"/>
    </location>
</feature>
<dbReference type="SUPFAM" id="SSF52799">
    <property type="entry name" value="(Phosphotyrosine protein) phosphatases II"/>
    <property type="match status" value="1"/>
</dbReference>
<keyword evidence="14" id="KW-0325">Glycoprotein</keyword>
<evidence type="ECO:0000256" key="6">
    <source>
        <dbReference type="ARBA" id="ARBA00022553"/>
    </source>
</evidence>
<dbReference type="GO" id="GO:0005737">
    <property type="term" value="C:cytoplasm"/>
    <property type="evidence" value="ECO:0007669"/>
    <property type="project" value="UniProtKB-SubCell"/>
</dbReference>
<dbReference type="CDD" id="cd00063">
    <property type="entry name" value="FN3"/>
    <property type="match status" value="2"/>
</dbReference>
<evidence type="ECO:0000256" key="3">
    <source>
        <dbReference type="ARBA" id="ARBA00013064"/>
    </source>
</evidence>
<keyword evidence="12 21" id="KW-0472">Membrane</keyword>
<dbReference type="Pfam" id="PF00102">
    <property type="entry name" value="Y_phosphatase"/>
    <property type="match status" value="2"/>
</dbReference>
<dbReference type="Proteomes" id="UP000299084">
    <property type="component" value="Unassembled WGS sequence"/>
</dbReference>
<dbReference type="SMART" id="SM00194">
    <property type="entry name" value="PTPc"/>
    <property type="match status" value="1"/>
</dbReference>
<evidence type="ECO:0000313" key="25">
    <source>
        <dbReference type="EMBL" id="KAB1274439.1"/>
    </source>
</evidence>
<evidence type="ECO:0000256" key="9">
    <source>
        <dbReference type="ARBA" id="ARBA00022801"/>
    </source>
</evidence>
<evidence type="ECO:0000259" key="24">
    <source>
        <dbReference type="PROSITE" id="PS50853"/>
    </source>
</evidence>
<evidence type="ECO:0000256" key="5">
    <source>
        <dbReference type="ARBA" id="ARBA00022490"/>
    </source>
</evidence>
<comment type="caution">
    <text evidence="25">The sequence shown here is derived from an EMBL/GenBank/DDBJ whole genome shotgun (WGS) entry which is preliminary data.</text>
</comment>
<feature type="transmembrane region" description="Helical" evidence="21">
    <location>
        <begin position="284"/>
        <end position="307"/>
    </location>
</feature>
<dbReference type="EMBL" id="JWIN03000009">
    <property type="protein sequence ID" value="KAB1274439.1"/>
    <property type="molecule type" value="Genomic_DNA"/>
</dbReference>
<keyword evidence="15" id="KW-0966">Cell projection</keyword>
<dbReference type="PROSITE" id="PS50853">
    <property type="entry name" value="FN3"/>
    <property type="match status" value="1"/>
</dbReference>
<dbReference type="Pfam" id="PF00041">
    <property type="entry name" value="fn3"/>
    <property type="match status" value="1"/>
</dbReference>
<gene>
    <name evidence="25" type="ORF">Cadr_000012233</name>
</gene>
<dbReference type="InterPro" id="IPR013783">
    <property type="entry name" value="Ig-like_fold"/>
</dbReference>
<reference evidence="25 26" key="1">
    <citation type="journal article" date="2019" name="Mol. Ecol. Resour.">
        <title>Improving Illumina assemblies with Hi-C and long reads: an example with the North African dromedary.</title>
        <authorList>
            <person name="Elbers J.P."/>
            <person name="Rogers M.F."/>
            <person name="Perelman P.L."/>
            <person name="Proskuryakova A.A."/>
            <person name="Serdyukova N.A."/>
            <person name="Johnson W.E."/>
            <person name="Horin P."/>
            <person name="Corander J."/>
            <person name="Murphy D."/>
            <person name="Burger P.A."/>
        </authorList>
    </citation>
    <scope>NUCLEOTIDE SEQUENCE [LARGE SCALE GENOMIC DNA]</scope>
    <source>
        <strain evidence="25">Drom800</strain>
        <tissue evidence="25">Blood</tissue>
    </source>
</reference>
<evidence type="ECO:0000256" key="17">
    <source>
        <dbReference type="ARBA" id="ARBA00060382"/>
    </source>
</evidence>
<feature type="domain" description="Fibronectin type-III" evidence="24">
    <location>
        <begin position="31"/>
        <end position="120"/>
    </location>
</feature>
<evidence type="ECO:0000256" key="12">
    <source>
        <dbReference type="ARBA" id="ARBA00023136"/>
    </source>
</evidence>
<dbReference type="SMART" id="SM00060">
    <property type="entry name" value="FN3"/>
    <property type="match status" value="2"/>
</dbReference>
<dbReference type="GO" id="GO:0031528">
    <property type="term" value="C:microvillus membrane"/>
    <property type="evidence" value="ECO:0007669"/>
    <property type="project" value="UniProtKB-SubCell"/>
</dbReference>
<evidence type="ECO:0000256" key="2">
    <source>
        <dbReference type="ARBA" id="ARBA00004496"/>
    </source>
</evidence>
<evidence type="ECO:0000259" key="22">
    <source>
        <dbReference type="PROSITE" id="PS50055"/>
    </source>
</evidence>
<dbReference type="PANTHER" id="PTHR46957">
    <property type="entry name" value="CYTOKINE RECEPTOR"/>
    <property type="match status" value="1"/>
</dbReference>
<keyword evidence="25" id="KW-0675">Receptor</keyword>
<keyword evidence="6" id="KW-0597">Phosphoprotein</keyword>
<dbReference type="PROSITE" id="PS50055">
    <property type="entry name" value="TYR_PHOSPHATASE_PTP"/>
    <property type="match status" value="1"/>
</dbReference>
<proteinExistence type="predicted"/>
<evidence type="ECO:0000256" key="20">
    <source>
        <dbReference type="ARBA" id="ARBA00083614"/>
    </source>
</evidence>